<reference evidence="2" key="1">
    <citation type="journal article" date="2021" name="Proc. Natl. Acad. Sci. U.S.A.">
        <title>A Catalog of Tens of Thousands of Viruses from Human Metagenomes Reveals Hidden Associations with Chronic Diseases.</title>
        <authorList>
            <person name="Tisza M.J."/>
            <person name="Buck C.B."/>
        </authorList>
    </citation>
    <scope>NUCLEOTIDE SEQUENCE</scope>
    <source>
        <strain evidence="2">CtoC338</strain>
    </source>
</reference>
<dbReference type="EMBL" id="BK032688">
    <property type="protein sequence ID" value="DAF55377.1"/>
    <property type="molecule type" value="Genomic_DNA"/>
</dbReference>
<protein>
    <submittedName>
        <fullName evidence="2">Hyaluronidase</fullName>
    </submittedName>
</protein>
<proteinExistence type="predicted"/>
<feature type="domain" description="Major tropism determinant N-terminal" evidence="1">
    <location>
        <begin position="17"/>
        <end position="47"/>
    </location>
</feature>
<evidence type="ECO:0000259" key="1">
    <source>
        <dbReference type="Pfam" id="PF18454"/>
    </source>
</evidence>
<sequence>MATKTLSTRIVMRNDIAENWATKNPVLLKGEFGVETDTNKFKIGDGTKAWADLDYAGVDQAAIEGIIAQNRDNLYKYTRTDGYQSDDEAIAAALGSNAPVQGDIVVITTTLDGSTYEQSAFMYNGTKWEAMTGNVNADKVILKDDIVMAGNYTQVGNMTKTQNGTATFATKGKSVADALTEIFSKRLQPGTPTAPAVSLTFGQAKAYEVGTTVSPTYSASLSAGSYTYGPATGITATAWEVTDTAGNSATTASGSFDDVVVTDGTNYKITAKATYGEGAIAKDNLGADSNPVVKIAAGSATKVSGAITGYRNTFYGTVTEKAALTSTIIRGLNKSNAAFTNGKTFTISIPVGAVRVIFAYPATLQDVSSVKDVNGLNAEIKSAFTKSAVTVAGAGSDAGIEYKVYTTDFAEPVAKANSYTVKI</sequence>
<name>A0A8S5SWJ5_9VIRU</name>
<dbReference type="SUPFAM" id="SSF69349">
    <property type="entry name" value="Phage fibre proteins"/>
    <property type="match status" value="1"/>
</dbReference>
<organism evidence="2">
    <name type="scientific">virus sp. ctoC338</name>
    <dbReference type="NCBI Taxonomy" id="2827997"/>
    <lineage>
        <taxon>Viruses</taxon>
    </lineage>
</organism>
<dbReference type="InterPro" id="IPR041352">
    <property type="entry name" value="Mtd_N"/>
</dbReference>
<accession>A0A8S5SWJ5</accession>
<evidence type="ECO:0000313" key="2">
    <source>
        <dbReference type="EMBL" id="DAF55377.1"/>
    </source>
</evidence>
<dbReference type="Pfam" id="PF18454">
    <property type="entry name" value="Mtd_N"/>
    <property type="match status" value="1"/>
</dbReference>